<proteinExistence type="predicted"/>
<keyword evidence="2" id="KW-1185">Reference proteome</keyword>
<sequence length="123" mass="13926">MSVIDLKPFIVKTLQGTNLFEKVMPEFPETLSDFPVCIYQAIHSPKLIDMTGSEVTTEWRIILEIYGSKEKGTLSPLSNEVQSIFSQMGLEVKVRDANTVKNTRSILEMSGVFHNDLNIMYPN</sequence>
<dbReference type="AlphaFoldDB" id="A0A1T4RL28"/>
<organism evidence="1 2">
    <name type="scientific">Pilibacter termitis</name>
    <dbReference type="NCBI Taxonomy" id="263852"/>
    <lineage>
        <taxon>Bacteria</taxon>
        <taxon>Bacillati</taxon>
        <taxon>Bacillota</taxon>
        <taxon>Bacilli</taxon>
        <taxon>Lactobacillales</taxon>
        <taxon>Enterococcaceae</taxon>
        <taxon>Pilibacter</taxon>
    </lineage>
</organism>
<dbReference type="EMBL" id="FUXI01000058">
    <property type="protein sequence ID" value="SKA16607.1"/>
    <property type="molecule type" value="Genomic_DNA"/>
</dbReference>
<reference evidence="1 2" key="1">
    <citation type="submission" date="2017-02" db="EMBL/GenBank/DDBJ databases">
        <authorList>
            <person name="Peterson S.W."/>
        </authorList>
    </citation>
    <scope>NUCLEOTIDE SEQUENCE [LARGE SCALE GENOMIC DNA]</scope>
    <source>
        <strain evidence="1 2">ATCC BAA-1030</strain>
    </source>
</reference>
<name>A0A1T4RL28_9ENTE</name>
<gene>
    <name evidence="1" type="ORF">SAMN02745116_02632</name>
</gene>
<dbReference type="OrthoDB" id="2187559at2"/>
<dbReference type="RefSeq" id="WP_078808516.1">
    <property type="nucleotide sequence ID" value="NZ_FUXI01000058.1"/>
</dbReference>
<protein>
    <submittedName>
        <fullName evidence="1">Uncharacterized protein</fullName>
    </submittedName>
</protein>
<dbReference type="Proteomes" id="UP000190328">
    <property type="component" value="Unassembled WGS sequence"/>
</dbReference>
<evidence type="ECO:0000313" key="2">
    <source>
        <dbReference type="Proteomes" id="UP000190328"/>
    </source>
</evidence>
<accession>A0A1T4RL28</accession>
<dbReference type="STRING" id="263852.SAMN02745116_02632"/>
<evidence type="ECO:0000313" key="1">
    <source>
        <dbReference type="EMBL" id="SKA16607.1"/>
    </source>
</evidence>